<proteinExistence type="predicted"/>
<feature type="domain" description="DUF5655" evidence="1">
    <location>
        <begin position="57"/>
        <end position="158"/>
    </location>
</feature>
<gene>
    <name evidence="2" type="ORF">GCM10010979_17240</name>
</gene>
<evidence type="ECO:0000259" key="1">
    <source>
        <dbReference type="Pfam" id="PF18899"/>
    </source>
</evidence>
<evidence type="ECO:0000313" key="2">
    <source>
        <dbReference type="EMBL" id="GGB03150.1"/>
    </source>
</evidence>
<reference evidence="2" key="2">
    <citation type="submission" date="2020-09" db="EMBL/GenBank/DDBJ databases">
        <authorList>
            <person name="Sun Q."/>
            <person name="Zhou Y."/>
        </authorList>
    </citation>
    <scope>NUCLEOTIDE SEQUENCE</scope>
    <source>
        <strain evidence="2">CGMCC 1.12813</strain>
    </source>
</reference>
<evidence type="ECO:0000313" key="3">
    <source>
        <dbReference type="Proteomes" id="UP000606922"/>
    </source>
</evidence>
<dbReference type="Proteomes" id="UP000606922">
    <property type="component" value="Unassembled WGS sequence"/>
</dbReference>
<dbReference type="Pfam" id="PF18899">
    <property type="entry name" value="DUF5655"/>
    <property type="match status" value="1"/>
</dbReference>
<dbReference type="EMBL" id="BMGB01000001">
    <property type="protein sequence ID" value="GGB03150.1"/>
    <property type="molecule type" value="Genomic_DNA"/>
</dbReference>
<keyword evidence="3" id="KW-1185">Reference proteome</keyword>
<sequence>MPEWIVVVEGSGLSKHSEIVAWLKADHTLTHGFANGIALAFRNRGESDAEDDLVAVQYSGAKAPLRPIHDGLVAAATAFGADVEAVPKKTGVSLRRSKQFALIEVPSAKRVQLGIQLPGEPATERLQVGNAMCSHRVTITSVAEIDEELLGWLRAAYERAR</sequence>
<comment type="caution">
    <text evidence="2">The sequence shown here is derived from an EMBL/GenBank/DDBJ whole genome shotgun (WGS) entry which is preliminary data.</text>
</comment>
<dbReference type="InterPro" id="IPR025629">
    <property type="entry name" value="DUF4287"/>
</dbReference>
<dbReference type="AlphaFoldDB" id="A0A916WJ70"/>
<organism evidence="2 3">
    <name type="scientific">Conyzicola nivalis</name>
    <dbReference type="NCBI Taxonomy" id="1477021"/>
    <lineage>
        <taxon>Bacteria</taxon>
        <taxon>Bacillati</taxon>
        <taxon>Actinomycetota</taxon>
        <taxon>Actinomycetes</taxon>
        <taxon>Micrococcales</taxon>
        <taxon>Microbacteriaceae</taxon>
        <taxon>Conyzicola</taxon>
    </lineage>
</organism>
<name>A0A916WJ70_9MICO</name>
<accession>A0A916WJ70</accession>
<reference evidence="2" key="1">
    <citation type="journal article" date="2014" name="Int. J. Syst. Evol. Microbiol.">
        <title>Complete genome sequence of Corynebacterium casei LMG S-19264T (=DSM 44701T), isolated from a smear-ripened cheese.</title>
        <authorList>
            <consortium name="US DOE Joint Genome Institute (JGI-PGF)"/>
            <person name="Walter F."/>
            <person name="Albersmeier A."/>
            <person name="Kalinowski J."/>
            <person name="Ruckert C."/>
        </authorList>
    </citation>
    <scope>NUCLEOTIDE SEQUENCE</scope>
    <source>
        <strain evidence="2">CGMCC 1.12813</strain>
    </source>
</reference>
<protein>
    <recommendedName>
        <fullName evidence="1">DUF5655 domain-containing protein</fullName>
    </recommendedName>
</protein>
<dbReference type="InterPro" id="IPR043714">
    <property type="entry name" value="DUF5655"/>
</dbReference>
<dbReference type="Pfam" id="PF14117">
    <property type="entry name" value="DUF4287"/>
    <property type="match status" value="1"/>
</dbReference>